<evidence type="ECO:0000313" key="4">
    <source>
        <dbReference type="EMBL" id="EFN51601.1"/>
    </source>
</evidence>
<keyword evidence="5" id="KW-1185">Reference proteome</keyword>
<dbReference type="STRING" id="554065.E1ZRB9"/>
<dbReference type="RefSeq" id="XP_005843703.1">
    <property type="nucleotide sequence ID" value="XM_005843641.1"/>
</dbReference>
<dbReference type="SUPFAM" id="SSF53474">
    <property type="entry name" value="alpha/beta-Hydrolases"/>
    <property type="match status" value="1"/>
</dbReference>
<dbReference type="Pfam" id="PF00561">
    <property type="entry name" value="Abhydrolase_1"/>
    <property type="match status" value="1"/>
</dbReference>
<dbReference type="EMBL" id="GL433862">
    <property type="protein sequence ID" value="EFN51601.1"/>
    <property type="molecule type" value="Genomic_DNA"/>
</dbReference>
<comment type="similarity">
    <text evidence="2">Belongs to the AB hydrolase superfamily. Epoxide hydrolase family.</text>
</comment>
<dbReference type="eggNOG" id="KOG4178">
    <property type="taxonomic scope" value="Eukaryota"/>
</dbReference>
<feature type="domain" description="AB hydrolase-1" evidence="3">
    <location>
        <begin position="11"/>
        <end position="257"/>
    </location>
</feature>
<dbReference type="InterPro" id="IPR000073">
    <property type="entry name" value="AB_hydrolase_1"/>
</dbReference>
<evidence type="ECO:0000313" key="5">
    <source>
        <dbReference type="Proteomes" id="UP000008141"/>
    </source>
</evidence>
<name>E1ZRB9_CHLVA</name>
<evidence type="ECO:0000256" key="2">
    <source>
        <dbReference type="ARBA" id="ARBA00038334"/>
    </source>
</evidence>
<dbReference type="InParanoid" id="E1ZRB9"/>
<protein>
    <recommendedName>
        <fullName evidence="3">AB hydrolase-1 domain-containing protein</fullName>
    </recommendedName>
</protein>
<gene>
    <name evidence="4" type="ORF">CHLNCDRAFT_27786</name>
</gene>
<dbReference type="AlphaFoldDB" id="E1ZRB9"/>
<organism evidence="5">
    <name type="scientific">Chlorella variabilis</name>
    <name type="common">Green alga</name>
    <dbReference type="NCBI Taxonomy" id="554065"/>
    <lineage>
        <taxon>Eukaryota</taxon>
        <taxon>Viridiplantae</taxon>
        <taxon>Chlorophyta</taxon>
        <taxon>core chlorophytes</taxon>
        <taxon>Trebouxiophyceae</taxon>
        <taxon>Chlorellales</taxon>
        <taxon>Chlorellaceae</taxon>
        <taxon>Chlorella clade</taxon>
        <taxon>Chlorella</taxon>
    </lineage>
</organism>
<keyword evidence="1" id="KW-0378">Hydrolase</keyword>
<dbReference type="GO" id="GO:0016787">
    <property type="term" value="F:hydrolase activity"/>
    <property type="evidence" value="ECO:0007669"/>
    <property type="project" value="UniProtKB-KW"/>
</dbReference>
<evidence type="ECO:0000259" key="3">
    <source>
        <dbReference type="Pfam" id="PF00561"/>
    </source>
</evidence>
<dbReference type="GeneID" id="17351061"/>
<dbReference type="KEGG" id="cvr:CHLNCDRAFT_27786"/>
<reference evidence="4 5" key="1">
    <citation type="journal article" date="2010" name="Plant Cell">
        <title>The Chlorella variabilis NC64A genome reveals adaptation to photosymbiosis, coevolution with viruses, and cryptic sex.</title>
        <authorList>
            <person name="Blanc G."/>
            <person name="Duncan G."/>
            <person name="Agarkova I."/>
            <person name="Borodovsky M."/>
            <person name="Gurnon J."/>
            <person name="Kuo A."/>
            <person name="Lindquist E."/>
            <person name="Lucas S."/>
            <person name="Pangilinan J."/>
            <person name="Polle J."/>
            <person name="Salamov A."/>
            <person name="Terry A."/>
            <person name="Yamada T."/>
            <person name="Dunigan D.D."/>
            <person name="Grigoriev I.V."/>
            <person name="Claverie J.M."/>
            <person name="Van Etten J.L."/>
        </authorList>
    </citation>
    <scope>NUCLEOTIDE SEQUENCE [LARGE SCALE GENOMIC DNA]</scope>
    <source>
        <strain evidence="4 5">NC64A</strain>
    </source>
</reference>
<dbReference type="OMA" id="PILAYWE"/>
<evidence type="ECO:0000256" key="1">
    <source>
        <dbReference type="ARBA" id="ARBA00022801"/>
    </source>
</evidence>
<accession>E1ZRB9</accession>
<dbReference type="InterPro" id="IPR000639">
    <property type="entry name" value="Epox_hydrolase-like"/>
</dbReference>
<sequence length="274" mass="30483">MVRTSKGSGKPLMLMVHGFPEAWFSWRAQMAAFRDQYEIVAIDMRGYGVSSKPPGRAPYHMPELVADVNAVAGHLLEEAGQEKLVLVGHDWGANTCWGAAATAPHLFSRLAIHCVPHPECFLRNMDGDQFARSWYIFAFQVPKLAEWALCANDYQLLEEVLTKPPGGCTTPGAYIERYKQAFGRPGAATAAINFYRRVIDLASRYPAPALQRVPTMVVWAENDTALGQQLLRGIERYVESVRVEVLPGSSHWVQQDRPEEVNRLLASFLGAAAR</sequence>
<dbReference type="PANTHER" id="PTHR43329">
    <property type="entry name" value="EPOXIDE HYDROLASE"/>
    <property type="match status" value="1"/>
</dbReference>
<dbReference type="InterPro" id="IPR029058">
    <property type="entry name" value="AB_hydrolase_fold"/>
</dbReference>
<dbReference type="Proteomes" id="UP000008141">
    <property type="component" value="Unassembled WGS sequence"/>
</dbReference>
<proteinExistence type="inferred from homology"/>
<dbReference type="OrthoDB" id="7130006at2759"/>
<dbReference type="FunCoup" id="E1ZRB9">
    <property type="interactions" value="828"/>
</dbReference>
<dbReference type="Gene3D" id="3.40.50.1820">
    <property type="entry name" value="alpha/beta hydrolase"/>
    <property type="match status" value="1"/>
</dbReference>
<dbReference type="PRINTS" id="PR00412">
    <property type="entry name" value="EPOXHYDRLASE"/>
</dbReference>